<keyword evidence="2" id="KW-1133">Transmembrane helix</keyword>
<organism evidence="3 4">
    <name type="scientific">Suicoccus acidiformans</name>
    <dbReference type="NCBI Taxonomy" id="2036206"/>
    <lineage>
        <taxon>Bacteria</taxon>
        <taxon>Bacillati</taxon>
        <taxon>Bacillota</taxon>
        <taxon>Bacilli</taxon>
        <taxon>Lactobacillales</taxon>
        <taxon>Aerococcaceae</taxon>
        <taxon>Suicoccus</taxon>
    </lineage>
</organism>
<evidence type="ECO:0000313" key="4">
    <source>
        <dbReference type="Proteomes" id="UP000263232"/>
    </source>
</evidence>
<dbReference type="Proteomes" id="UP000263232">
    <property type="component" value="Chromosome"/>
</dbReference>
<proteinExistence type="predicted"/>
<keyword evidence="4" id="KW-1185">Reference proteome</keyword>
<gene>
    <name evidence="3" type="ORF">CL176_08090</name>
</gene>
<dbReference type="KEGG" id="abae:CL176_08090"/>
<name>A0A347WLK3_9LACT</name>
<evidence type="ECO:0000256" key="1">
    <source>
        <dbReference type="SAM" id="MobiDB-lite"/>
    </source>
</evidence>
<feature type="region of interest" description="Disordered" evidence="1">
    <location>
        <begin position="1"/>
        <end position="21"/>
    </location>
</feature>
<feature type="transmembrane region" description="Helical" evidence="2">
    <location>
        <begin position="90"/>
        <end position="111"/>
    </location>
</feature>
<dbReference type="RefSeq" id="WP_118990860.1">
    <property type="nucleotide sequence ID" value="NZ_CP023434.1"/>
</dbReference>
<accession>A0A347WLK3</accession>
<dbReference type="EMBL" id="CP023434">
    <property type="protein sequence ID" value="AXY25960.1"/>
    <property type="molecule type" value="Genomic_DNA"/>
</dbReference>
<evidence type="ECO:0000256" key="2">
    <source>
        <dbReference type="SAM" id="Phobius"/>
    </source>
</evidence>
<reference evidence="3 4" key="1">
    <citation type="submission" date="2017-09" db="EMBL/GenBank/DDBJ databases">
        <title>Complete genome sequence of Oxytococcus suis strain ZY16052.</title>
        <authorList>
            <person name="Li F."/>
        </authorList>
    </citation>
    <scope>NUCLEOTIDE SEQUENCE [LARGE SCALE GENOMIC DNA]</scope>
    <source>
        <strain evidence="3 4">ZY16052</strain>
    </source>
</reference>
<keyword evidence="2" id="KW-0472">Membrane</keyword>
<evidence type="ECO:0000313" key="3">
    <source>
        <dbReference type="EMBL" id="AXY25960.1"/>
    </source>
</evidence>
<dbReference type="AlphaFoldDB" id="A0A347WLK3"/>
<sequence>MRFRKKKRPEPFDSPATPKQIEEETQVYYRESWETSEAFDQEDAWVQAPIEEEVRTRHSDRIGQNLAQIRHIASSKEPMRSKYHAGMDRFLNNGIIVVGILLIIVLLIAFLV</sequence>
<keyword evidence="2" id="KW-0812">Transmembrane</keyword>
<protein>
    <submittedName>
        <fullName evidence="3">Uncharacterized protein</fullName>
    </submittedName>
</protein>